<feature type="compositionally biased region" description="Low complexity" evidence="1">
    <location>
        <begin position="1"/>
        <end position="23"/>
    </location>
</feature>
<protein>
    <submittedName>
        <fullName evidence="2">Uncharacterized protein</fullName>
    </submittedName>
</protein>
<gene>
    <name evidence="2" type="ORF">LK10_15745</name>
</gene>
<dbReference type="AlphaFoldDB" id="A0A0B2AIC2"/>
<evidence type="ECO:0000256" key="1">
    <source>
        <dbReference type="SAM" id="MobiDB-lite"/>
    </source>
</evidence>
<organism evidence="2 3">
    <name type="scientific">Sinomonas humi</name>
    <dbReference type="NCBI Taxonomy" id="1338436"/>
    <lineage>
        <taxon>Bacteria</taxon>
        <taxon>Bacillati</taxon>
        <taxon>Actinomycetota</taxon>
        <taxon>Actinomycetes</taxon>
        <taxon>Micrococcales</taxon>
        <taxon>Micrococcaceae</taxon>
        <taxon>Sinomonas</taxon>
    </lineage>
</organism>
<sequence>MTSGPASFNSSSNSTSDSAPSADSESRLYGGGVNGAGPLAGELSPMLLPVVPAALDRRSEDRADPAFLASIVHEQGTMALLLAQHRAAMEGERLVLLPAAELPQEWLDGLVVYLGRVPEVHHKS</sequence>
<proteinExistence type="predicted"/>
<accession>A0A0B2AIC2</accession>
<evidence type="ECO:0000313" key="3">
    <source>
        <dbReference type="Proteomes" id="UP000030982"/>
    </source>
</evidence>
<dbReference type="EMBL" id="JTDL01000140">
    <property type="protein sequence ID" value="KHL01668.1"/>
    <property type="molecule type" value="Genomic_DNA"/>
</dbReference>
<feature type="region of interest" description="Disordered" evidence="1">
    <location>
        <begin position="1"/>
        <end position="35"/>
    </location>
</feature>
<dbReference type="Proteomes" id="UP000030982">
    <property type="component" value="Unassembled WGS sequence"/>
</dbReference>
<name>A0A0B2AIC2_9MICC</name>
<feature type="non-terminal residue" evidence="2">
    <location>
        <position position="124"/>
    </location>
</feature>
<keyword evidence="3" id="KW-1185">Reference proteome</keyword>
<comment type="caution">
    <text evidence="2">The sequence shown here is derived from an EMBL/GenBank/DDBJ whole genome shotgun (WGS) entry which is preliminary data.</text>
</comment>
<reference evidence="2 3" key="1">
    <citation type="submission" date="2014-09" db="EMBL/GenBank/DDBJ databases">
        <title>Genome sequence of Sinomonas sp. MUSC 117.</title>
        <authorList>
            <person name="Lee L.-H."/>
        </authorList>
    </citation>
    <scope>NUCLEOTIDE SEQUENCE [LARGE SCALE GENOMIC DNA]</scope>
    <source>
        <strain evidence="2 3">MUSC 117</strain>
    </source>
</reference>
<dbReference type="STRING" id="1338436.LK10_15745"/>
<evidence type="ECO:0000313" key="2">
    <source>
        <dbReference type="EMBL" id="KHL01668.1"/>
    </source>
</evidence>